<feature type="transmembrane region" description="Helical" evidence="1">
    <location>
        <begin position="149"/>
        <end position="168"/>
    </location>
</feature>
<feature type="transmembrane region" description="Helical" evidence="1">
    <location>
        <begin position="77"/>
        <end position="95"/>
    </location>
</feature>
<protein>
    <submittedName>
        <fullName evidence="2">DUF624 domain-containing protein</fullName>
    </submittedName>
</protein>
<comment type="caution">
    <text evidence="2">The sequence shown here is derived from an EMBL/GenBank/DDBJ whole genome shotgun (WGS) entry which is preliminary data.</text>
</comment>
<gene>
    <name evidence="2" type="ORF">DW084_01760</name>
</gene>
<dbReference type="InterPro" id="IPR006938">
    <property type="entry name" value="DUF624"/>
</dbReference>
<feature type="transmembrane region" description="Helical" evidence="1">
    <location>
        <begin position="174"/>
        <end position="196"/>
    </location>
</feature>
<organism evidence="2 3">
    <name type="scientific">Enterococcus casseliflavus</name>
    <name type="common">Enterococcus flavescens</name>
    <dbReference type="NCBI Taxonomy" id="37734"/>
    <lineage>
        <taxon>Bacteria</taxon>
        <taxon>Bacillati</taxon>
        <taxon>Bacillota</taxon>
        <taxon>Bacilli</taxon>
        <taxon>Lactobacillales</taxon>
        <taxon>Enterococcaceae</taxon>
        <taxon>Enterococcus</taxon>
    </lineage>
</organism>
<name>A0A415EX38_ENTCA</name>
<keyword evidence="1" id="KW-0472">Membrane</keyword>
<reference evidence="2 3" key="1">
    <citation type="submission" date="2018-08" db="EMBL/GenBank/DDBJ databases">
        <title>A genome reference for cultivated species of the human gut microbiota.</title>
        <authorList>
            <person name="Zou Y."/>
            <person name="Xue W."/>
            <person name="Luo G."/>
        </authorList>
    </citation>
    <scope>NUCLEOTIDE SEQUENCE [LARGE SCALE GENOMIC DNA]</scope>
    <source>
        <strain evidence="2 3">AF48-16</strain>
    </source>
</reference>
<evidence type="ECO:0000256" key="1">
    <source>
        <dbReference type="SAM" id="Phobius"/>
    </source>
</evidence>
<dbReference type="AlphaFoldDB" id="A0A415EX38"/>
<dbReference type="Proteomes" id="UP000286288">
    <property type="component" value="Unassembled WGS sequence"/>
</dbReference>
<accession>A0A415EX38</accession>
<evidence type="ECO:0000313" key="2">
    <source>
        <dbReference type="EMBL" id="RHK07881.1"/>
    </source>
</evidence>
<feature type="transmembrane region" description="Helical" evidence="1">
    <location>
        <begin position="101"/>
        <end position="128"/>
    </location>
</feature>
<dbReference type="Pfam" id="PF04854">
    <property type="entry name" value="DUF624"/>
    <property type="match status" value="1"/>
</dbReference>
<keyword evidence="1" id="KW-0812">Transmembrane</keyword>
<proteinExistence type="predicted"/>
<sequence>MKYNPDGQLYKITTVFSQFTLLNLLYIISCLPIITIGAATAALYEVTIRYAEEERGELIVGYVRALRANFMKATGSFLLLGLPMVALLYSSLFWFSSKTILASIFAFVLIVTAIYLFIVLVYCLALIGRYENSFRQTLKNAFLLPIADPIRSLALALIPIAAFCFVVLFPLFKFLLLIFGFSFVIYCSSFLLLSIFRNQQA</sequence>
<feature type="transmembrane region" description="Helical" evidence="1">
    <location>
        <begin position="24"/>
        <end position="44"/>
    </location>
</feature>
<dbReference type="EMBL" id="QRMZ01000002">
    <property type="protein sequence ID" value="RHK07881.1"/>
    <property type="molecule type" value="Genomic_DNA"/>
</dbReference>
<keyword evidence="1" id="KW-1133">Transmembrane helix</keyword>
<evidence type="ECO:0000313" key="3">
    <source>
        <dbReference type="Proteomes" id="UP000286288"/>
    </source>
</evidence>